<sequence>MTTTYYPNNFQLPMLDELLAIEGIRDTTEFQDALHVAAKSSLEALQSQAKSRVVYVLCGSDTGIEMLQRVAAQYGMDCFECVKLHTEETMPVKILAGQQFMNLVGYF</sequence>
<keyword evidence="2" id="KW-1185">Reference proteome</keyword>
<reference evidence="1" key="1">
    <citation type="submission" date="2021-12" db="EMBL/GenBank/DDBJ databases">
        <authorList>
            <person name="Veyrier F.J."/>
        </authorList>
    </citation>
    <scope>NUCLEOTIDE SEQUENCE</scope>
    <source>
        <strain evidence="1">SAG 1488-6</strain>
    </source>
</reference>
<organism evidence="1 2">
    <name type="scientific">Vitreoscilla stercoraria</name>
    <dbReference type="NCBI Taxonomy" id="61"/>
    <lineage>
        <taxon>Bacteria</taxon>
        <taxon>Pseudomonadati</taxon>
        <taxon>Pseudomonadota</taxon>
        <taxon>Betaproteobacteria</taxon>
        <taxon>Neisseriales</taxon>
        <taxon>Neisseriaceae</taxon>
        <taxon>Vitreoscilla</taxon>
    </lineage>
</organism>
<dbReference type="Proteomes" id="UP000832034">
    <property type="component" value="Chromosome"/>
</dbReference>
<dbReference type="RefSeq" id="WP_026353666.1">
    <property type="nucleotide sequence ID" value="NZ_CP091512.1"/>
</dbReference>
<gene>
    <name evidence="1" type="ORF">LVJ81_05005</name>
</gene>
<protein>
    <submittedName>
        <fullName evidence="1">Uncharacterized protein</fullName>
    </submittedName>
</protein>
<evidence type="ECO:0000313" key="1">
    <source>
        <dbReference type="EMBL" id="UOO93389.1"/>
    </source>
</evidence>
<dbReference type="EMBL" id="CP091512">
    <property type="protein sequence ID" value="UOO93389.1"/>
    <property type="molecule type" value="Genomic_DNA"/>
</dbReference>
<accession>A0ABY4EDE3</accession>
<name>A0ABY4EDE3_VITST</name>
<reference evidence="1" key="2">
    <citation type="journal article" date="2022" name="Res Sq">
        <title>Evolution of multicellular longitudinally dividing oral cavity symbionts (Neisseriaceae).</title>
        <authorList>
            <person name="Nyongesa S."/>
            <person name="Weber P."/>
            <person name="Bernet E."/>
            <person name="Pullido F."/>
            <person name="Nieckarz M."/>
            <person name="Delaby M."/>
            <person name="Nieves C."/>
            <person name="Viehboeck T."/>
            <person name="Krause N."/>
            <person name="Rivera-Millot A."/>
            <person name="Nakamura A."/>
            <person name="Vischer N."/>
            <person name="VanNieuwenhze M."/>
            <person name="Brun Y."/>
            <person name="Cava F."/>
            <person name="Bulgheresi S."/>
            <person name="Veyrier F."/>
        </authorList>
    </citation>
    <scope>NUCLEOTIDE SEQUENCE</scope>
    <source>
        <strain evidence="1">SAG 1488-6</strain>
    </source>
</reference>
<evidence type="ECO:0000313" key="2">
    <source>
        <dbReference type="Proteomes" id="UP000832034"/>
    </source>
</evidence>
<proteinExistence type="predicted"/>